<sequence length="383" mass="44857">MQFLNKWILQNSQKIKNMADPICRWRNPYLLTVMELIEILPKEEMSQVQAREIINATSPNYFNAPFFKTPYQTACQLGLYHETDGHYFPKFTFDPTEDEVLSYMTNWIIHYCAPNPYTNGFNNIEPFSIHAELCRRLYETQNNLDWAIVCEEIFEGEIGNDDILVNSINNYSPIMLISGGQIQLKPGKTYEELTPFLNVDVNLERTNKEYFFDLFAIPRQDQENEQNQDVDIVTNISRQEYEIINQVQNLPNLTQTEKNQIIKSRIGQGYFRRSLIQNCGYCPMTLIDDTRLLTASHIKPWRDCTNDERLNVNNGILLTPTFDRLFDKGYISFRNNKSLIISSLLTENNIHKLGITQNMQIEHLPIAGREVFLEYHRDVILQN</sequence>
<evidence type="ECO:0000313" key="2">
    <source>
        <dbReference type="EMBL" id="HCY80585.1"/>
    </source>
</evidence>
<comment type="caution">
    <text evidence="2">The sequence shown here is derived from an EMBL/GenBank/DDBJ whole genome shotgun (WGS) entry which is preliminary data.</text>
</comment>
<evidence type="ECO:0000313" key="3">
    <source>
        <dbReference type="Proteomes" id="UP000263268"/>
    </source>
</evidence>
<proteinExistence type="predicted"/>
<name>A0A3D6BRB1_9FLAO</name>
<organism evidence="2 3">
    <name type="scientific">Xanthomarina gelatinilytica</name>
    <dbReference type="NCBI Taxonomy" id="1137281"/>
    <lineage>
        <taxon>Bacteria</taxon>
        <taxon>Pseudomonadati</taxon>
        <taxon>Bacteroidota</taxon>
        <taxon>Flavobacteriia</taxon>
        <taxon>Flavobacteriales</taxon>
        <taxon>Flavobacteriaceae</taxon>
        <taxon>Xanthomarina</taxon>
    </lineage>
</organism>
<feature type="domain" description="HNH nuclease" evidence="1">
    <location>
        <begin position="282"/>
        <end position="333"/>
    </location>
</feature>
<dbReference type="EMBL" id="DPRK01000043">
    <property type="protein sequence ID" value="HCY80585.1"/>
    <property type="molecule type" value="Genomic_DNA"/>
</dbReference>
<dbReference type="Proteomes" id="UP000263268">
    <property type="component" value="Unassembled WGS sequence"/>
</dbReference>
<dbReference type="InterPro" id="IPR003615">
    <property type="entry name" value="HNH_nuc"/>
</dbReference>
<evidence type="ECO:0000259" key="1">
    <source>
        <dbReference type="Pfam" id="PF13391"/>
    </source>
</evidence>
<dbReference type="AlphaFoldDB" id="A0A3D6BRB1"/>
<dbReference type="Pfam" id="PF13391">
    <property type="entry name" value="HNH_2"/>
    <property type="match status" value="1"/>
</dbReference>
<gene>
    <name evidence="2" type="ORF">DHV22_02755</name>
</gene>
<protein>
    <recommendedName>
        <fullName evidence="1">HNH nuclease domain-containing protein</fullName>
    </recommendedName>
</protein>
<reference evidence="2 3" key="1">
    <citation type="journal article" date="2018" name="Nat. Biotechnol.">
        <title>A standardized bacterial taxonomy based on genome phylogeny substantially revises the tree of life.</title>
        <authorList>
            <person name="Parks D.H."/>
            <person name="Chuvochina M."/>
            <person name="Waite D.W."/>
            <person name="Rinke C."/>
            <person name="Skarshewski A."/>
            <person name="Chaumeil P.A."/>
            <person name="Hugenholtz P."/>
        </authorList>
    </citation>
    <scope>NUCLEOTIDE SEQUENCE [LARGE SCALE GENOMIC DNA]</scope>
    <source>
        <strain evidence="2">UBA10227</strain>
    </source>
</reference>
<accession>A0A3D6BRB1</accession>